<dbReference type="InterPro" id="IPR010982">
    <property type="entry name" value="Lambda_DNA-bd_dom_sf"/>
</dbReference>
<dbReference type="InterPro" id="IPR001387">
    <property type="entry name" value="Cro/C1-type_HTH"/>
</dbReference>
<comment type="caution">
    <text evidence="4">The sequence shown here is derived from an EMBL/GenBank/DDBJ whole genome shotgun (WGS) entry which is preliminary data.</text>
</comment>
<dbReference type="SMART" id="SM00530">
    <property type="entry name" value="HTH_XRE"/>
    <property type="match status" value="1"/>
</dbReference>
<dbReference type="GO" id="GO:0003677">
    <property type="term" value="F:DNA binding"/>
    <property type="evidence" value="ECO:0007669"/>
    <property type="project" value="UniProtKB-KW"/>
</dbReference>
<feature type="transmembrane region" description="Helical" evidence="2">
    <location>
        <begin position="105"/>
        <end position="123"/>
    </location>
</feature>
<evidence type="ECO:0000256" key="2">
    <source>
        <dbReference type="SAM" id="Phobius"/>
    </source>
</evidence>
<feature type="domain" description="HTH cro/C1-type" evidence="3">
    <location>
        <begin position="7"/>
        <end position="61"/>
    </location>
</feature>
<dbReference type="Proteomes" id="UP000241209">
    <property type="component" value="Unassembled WGS sequence"/>
</dbReference>
<dbReference type="EMBL" id="PZFK01000001">
    <property type="protein sequence ID" value="PTI31049.1"/>
    <property type="molecule type" value="Genomic_DNA"/>
</dbReference>
<dbReference type="SUPFAM" id="SSF47413">
    <property type="entry name" value="lambda repressor-like DNA-binding domains"/>
    <property type="match status" value="1"/>
</dbReference>
<dbReference type="STRING" id="1167632.GCA_000286335_01166"/>
<organism evidence="4 5">
    <name type="scientific">Mammaliicoccus vitulinus</name>
    <dbReference type="NCBI Taxonomy" id="71237"/>
    <lineage>
        <taxon>Bacteria</taxon>
        <taxon>Bacillati</taxon>
        <taxon>Bacillota</taxon>
        <taxon>Bacilli</taxon>
        <taxon>Bacillales</taxon>
        <taxon>Staphylococcaceae</taxon>
        <taxon>Mammaliicoccus</taxon>
    </lineage>
</organism>
<dbReference type="PANTHER" id="PTHR46558:SF15">
    <property type="entry name" value="HELIX-TURN-HELIX DOMAIN PROTEIN"/>
    <property type="match status" value="1"/>
</dbReference>
<keyword evidence="2" id="KW-1133">Transmembrane helix</keyword>
<dbReference type="PROSITE" id="PS50943">
    <property type="entry name" value="HTH_CROC1"/>
    <property type="match status" value="1"/>
</dbReference>
<dbReference type="Pfam" id="PF01381">
    <property type="entry name" value="HTH_3"/>
    <property type="match status" value="1"/>
</dbReference>
<dbReference type="AlphaFoldDB" id="A0A2T4PWZ1"/>
<protein>
    <submittedName>
        <fullName evidence="4">Transcriptional regulator</fullName>
    </submittedName>
</protein>
<evidence type="ECO:0000313" key="4">
    <source>
        <dbReference type="EMBL" id="PTI31049.1"/>
    </source>
</evidence>
<dbReference type="CDD" id="cd00093">
    <property type="entry name" value="HTH_XRE"/>
    <property type="match status" value="1"/>
</dbReference>
<dbReference type="RefSeq" id="WP_107556473.1">
    <property type="nucleotide sequence ID" value="NZ_JABUYR010000002.1"/>
</dbReference>
<reference evidence="4 5" key="1">
    <citation type="journal article" date="2016" name="Front. Microbiol.">
        <title>Comprehensive Phylogenetic Analysis of Bovine Non-aureus Staphylococci Species Based on Whole-Genome Sequencing.</title>
        <authorList>
            <person name="Naushad S."/>
            <person name="Barkema H.W."/>
            <person name="Luby C."/>
            <person name="Condas L.A."/>
            <person name="Nobrega D.B."/>
            <person name="Carson D.A."/>
            <person name="De Buck J."/>
        </authorList>
    </citation>
    <scope>NUCLEOTIDE SEQUENCE [LARGE SCALE GENOMIC DNA]</scope>
    <source>
        <strain evidence="4 5">SNUC 2204</strain>
    </source>
</reference>
<evidence type="ECO:0000256" key="1">
    <source>
        <dbReference type="ARBA" id="ARBA00023125"/>
    </source>
</evidence>
<dbReference type="Gene3D" id="1.10.260.40">
    <property type="entry name" value="lambda repressor-like DNA-binding domains"/>
    <property type="match status" value="1"/>
</dbReference>
<name>A0A2T4PWZ1_9STAP</name>
<keyword evidence="2" id="KW-0472">Membrane</keyword>
<feature type="transmembrane region" description="Helical" evidence="2">
    <location>
        <begin position="165"/>
        <end position="186"/>
    </location>
</feature>
<proteinExistence type="predicted"/>
<accession>A0A2T4PWZ1</accession>
<sequence length="191" mass="22456">MNLSKQIIHLRKEFNLSQEDLAEKVFVSRQSISNWERGKSYPDIESLLLLSNIFDVSLDHLVKGDVNMMKREMNRKEFDKWSKLMMLFLALAAISFIPSMMFLDMYGLVIPFILWLIGMFYSYKVEHFKGKHNIKAYSQIMDYMDGKDVKTIRERTKKVKIKDRIVAIVTPFIFAMIAFLIGYYGMKIIGL</sequence>
<keyword evidence="1" id="KW-0238">DNA-binding</keyword>
<evidence type="ECO:0000313" key="5">
    <source>
        <dbReference type="Proteomes" id="UP000241209"/>
    </source>
</evidence>
<gene>
    <name evidence="4" type="ORF">BU072_00160</name>
</gene>
<keyword evidence="2" id="KW-0812">Transmembrane</keyword>
<feature type="transmembrane region" description="Helical" evidence="2">
    <location>
        <begin position="81"/>
        <end position="99"/>
    </location>
</feature>
<dbReference type="PANTHER" id="PTHR46558">
    <property type="entry name" value="TRACRIPTIONAL REGULATORY PROTEIN-RELATED-RELATED"/>
    <property type="match status" value="1"/>
</dbReference>
<evidence type="ECO:0000259" key="3">
    <source>
        <dbReference type="PROSITE" id="PS50943"/>
    </source>
</evidence>